<evidence type="ECO:0000313" key="4">
    <source>
        <dbReference type="EMBL" id="QBZ97590.1"/>
    </source>
</evidence>
<keyword evidence="5" id="KW-1185">Reference proteome</keyword>
<dbReference type="AlphaFoldDB" id="A0A4P7PTL2"/>
<evidence type="ECO:0000313" key="5">
    <source>
        <dbReference type="Proteomes" id="UP000296862"/>
    </source>
</evidence>
<dbReference type="InterPro" id="IPR024370">
    <property type="entry name" value="PBP_domain"/>
</dbReference>
<dbReference type="Pfam" id="PF12849">
    <property type="entry name" value="PBP_like_2"/>
    <property type="match status" value="1"/>
</dbReference>
<dbReference type="EMBL" id="CP038810">
    <property type="protein sequence ID" value="QBZ97590.1"/>
    <property type="molecule type" value="Genomic_DNA"/>
</dbReference>
<sequence>MNKLTKTLVGFALLTLLFVFSCQKKNDKGEDTILEGKATVYVDESILPIVEDEAAVFETEYNAKLQLISKSENEVINDLFNDKAKIVILTRTLTAKELKAYKSKKITPRITPFATDAVAFIKSKTTNDTLMALQDVVDFVHGKTVPNIKGLVFDNANSSTARYISEISGVSVNNQKNIFSFKTNEEVLKYVAKNKGMVGVIGMNWIFQPPLDLQETVDNVNVLGVKGINESEYFFPTQDNLAQGKYPLARHLYIVNCQGYSGLGMGFGSFLTGERGQRIILKSGLVPERIPTRKIRIRNTISKDKN</sequence>
<feature type="signal peptide" evidence="2">
    <location>
        <begin position="1"/>
        <end position="21"/>
    </location>
</feature>
<evidence type="ECO:0000259" key="3">
    <source>
        <dbReference type="Pfam" id="PF12849"/>
    </source>
</evidence>
<dbReference type="RefSeq" id="WP_136151544.1">
    <property type="nucleotide sequence ID" value="NZ_CP038810.1"/>
</dbReference>
<dbReference type="SUPFAM" id="SSF53850">
    <property type="entry name" value="Periplasmic binding protein-like II"/>
    <property type="match status" value="1"/>
</dbReference>
<dbReference type="PANTHER" id="PTHR30570:SF1">
    <property type="entry name" value="PHOSPHATE-BINDING PROTEIN PSTS"/>
    <property type="match status" value="1"/>
</dbReference>
<dbReference type="InterPro" id="IPR050811">
    <property type="entry name" value="Phosphate_ABC_transporter"/>
</dbReference>
<dbReference type="KEGG" id="fsn:GS03_01082"/>
<organism evidence="4 5">
    <name type="scientific">Flavobacterium sangjuense</name>
    <dbReference type="NCBI Taxonomy" id="2518177"/>
    <lineage>
        <taxon>Bacteria</taxon>
        <taxon>Pseudomonadati</taxon>
        <taxon>Bacteroidota</taxon>
        <taxon>Flavobacteriia</taxon>
        <taxon>Flavobacteriales</taxon>
        <taxon>Flavobacteriaceae</taxon>
        <taxon>Flavobacterium</taxon>
    </lineage>
</organism>
<evidence type="ECO:0000256" key="1">
    <source>
        <dbReference type="ARBA" id="ARBA00022729"/>
    </source>
</evidence>
<dbReference type="Proteomes" id="UP000296862">
    <property type="component" value="Chromosome"/>
</dbReference>
<dbReference type="Gene3D" id="3.40.190.10">
    <property type="entry name" value="Periplasmic binding protein-like II"/>
    <property type="match status" value="2"/>
</dbReference>
<name>A0A4P7PTL2_9FLAO</name>
<gene>
    <name evidence="4" type="ORF">GS03_01082</name>
</gene>
<evidence type="ECO:0000256" key="2">
    <source>
        <dbReference type="SAM" id="SignalP"/>
    </source>
</evidence>
<keyword evidence="1 2" id="KW-0732">Signal</keyword>
<protein>
    <recommendedName>
        <fullName evidence="3">PBP domain-containing protein</fullName>
    </recommendedName>
</protein>
<feature type="chain" id="PRO_5020232733" description="PBP domain-containing protein" evidence="2">
    <location>
        <begin position="22"/>
        <end position="306"/>
    </location>
</feature>
<accession>A0A4P7PTL2</accession>
<reference evidence="4 5" key="1">
    <citation type="submission" date="2019-04" db="EMBL/GenBank/DDBJ databases">
        <title>Flavobacterium sp. GS03.</title>
        <authorList>
            <person name="Kim H."/>
        </authorList>
    </citation>
    <scope>NUCLEOTIDE SEQUENCE [LARGE SCALE GENOMIC DNA]</scope>
    <source>
        <strain evidence="4 5">GS03</strain>
    </source>
</reference>
<proteinExistence type="predicted"/>
<dbReference type="PROSITE" id="PS51257">
    <property type="entry name" value="PROKAR_LIPOPROTEIN"/>
    <property type="match status" value="1"/>
</dbReference>
<dbReference type="OrthoDB" id="1450880at2"/>
<dbReference type="PANTHER" id="PTHR30570">
    <property type="entry name" value="PERIPLASMIC PHOSPHATE BINDING COMPONENT OF PHOSPHATE ABC TRANSPORTER"/>
    <property type="match status" value="1"/>
</dbReference>
<feature type="domain" description="PBP" evidence="3">
    <location>
        <begin position="38"/>
        <end position="274"/>
    </location>
</feature>